<dbReference type="Proteomes" id="UP000267794">
    <property type="component" value="Chromosome"/>
</dbReference>
<reference evidence="2 3" key="1">
    <citation type="submission" date="2016-10" db="EMBL/GenBank/DDBJ databases">
        <title>Complete genomic sequencing of Lactobacillus helveticus LH99 and comparative genome analysis.</title>
        <authorList>
            <person name="Li N."/>
            <person name="You C."/>
            <person name="Liu Z."/>
        </authorList>
    </citation>
    <scope>NUCLEOTIDE SEQUENCE [LARGE SCALE GENOMIC DNA]</scope>
    <source>
        <strain evidence="2 3">LH99</strain>
    </source>
</reference>
<comment type="similarity">
    <text evidence="1">Belongs to the UPF0398 family.</text>
</comment>
<evidence type="ECO:0000313" key="2">
    <source>
        <dbReference type="EMBL" id="AYE61516.1"/>
    </source>
</evidence>
<dbReference type="EMBL" id="CP017982">
    <property type="protein sequence ID" value="AYE61516.1"/>
    <property type="molecule type" value="Genomic_DNA"/>
</dbReference>
<dbReference type="PANTHER" id="PTHR38440:SF1">
    <property type="entry name" value="UPF0398 PROTEIN SPR0331"/>
    <property type="match status" value="1"/>
</dbReference>
<gene>
    <name evidence="2" type="ORF">BC335_1032</name>
</gene>
<dbReference type="AlphaFoldDB" id="A0A386REE6"/>
<dbReference type="HAMAP" id="MF_01575">
    <property type="entry name" value="UPF0398"/>
    <property type="match status" value="1"/>
</dbReference>
<dbReference type="RefSeq" id="WP_025283632.1">
    <property type="nucleotide sequence ID" value="NZ_BLYT01000233.1"/>
</dbReference>
<dbReference type="PIRSF" id="PIRSF021290">
    <property type="entry name" value="DUF1273"/>
    <property type="match status" value="1"/>
</dbReference>
<dbReference type="KEGG" id="lhd:HUO_05770"/>
<evidence type="ECO:0000256" key="1">
    <source>
        <dbReference type="HAMAP-Rule" id="MF_01575"/>
    </source>
</evidence>
<dbReference type="Pfam" id="PF06908">
    <property type="entry name" value="YpsA"/>
    <property type="match status" value="1"/>
</dbReference>
<dbReference type="SUPFAM" id="SSF102405">
    <property type="entry name" value="MCP/YpsA-like"/>
    <property type="match status" value="1"/>
</dbReference>
<name>A0A386REE6_LACHE</name>
<protein>
    <recommendedName>
        <fullName evidence="1">UPF0398 protein BC335_1032</fullName>
    </recommendedName>
</protein>
<dbReference type="PANTHER" id="PTHR38440">
    <property type="entry name" value="UPF0398 PROTEIN YPSA"/>
    <property type="match status" value="1"/>
</dbReference>
<evidence type="ECO:0000313" key="3">
    <source>
        <dbReference type="Proteomes" id="UP000267794"/>
    </source>
</evidence>
<dbReference type="Gene3D" id="3.40.50.450">
    <property type="match status" value="1"/>
</dbReference>
<dbReference type="NCBIfam" id="NF010181">
    <property type="entry name" value="PRK13660.1"/>
    <property type="match status" value="1"/>
</dbReference>
<sequence length="189" mass="22658">MQRLWVTGYRSYELNVFSDKDPKITIIKYALKNYFKGLLENNQLDWIITGANLGVEQWTAEVGLELGQKYPLRTSIMIPYEKFADRWNENNQTKFLNLKERVDFFASTSNLPYQNPVQLRNYQNFMLQHTDRALMVYDTEHPGKSKYDYNLIQKYQKAEEYPLDLIDFYDLQDAAEEYQEAHQRNYFSE</sequence>
<dbReference type="InterPro" id="IPR010697">
    <property type="entry name" value="YspA"/>
</dbReference>
<organism evidence="2 3">
    <name type="scientific">Lactobacillus helveticus</name>
    <name type="common">Lactobacillus suntoryeus</name>
    <dbReference type="NCBI Taxonomy" id="1587"/>
    <lineage>
        <taxon>Bacteria</taxon>
        <taxon>Bacillati</taxon>
        <taxon>Bacillota</taxon>
        <taxon>Bacilli</taxon>
        <taxon>Lactobacillales</taxon>
        <taxon>Lactobacillaceae</taxon>
        <taxon>Lactobacillus</taxon>
    </lineage>
</organism>
<accession>A0A386REE6</accession>
<proteinExistence type="inferred from homology"/>